<dbReference type="Proteomes" id="UP001597641">
    <property type="component" value="Unassembled WGS sequence"/>
</dbReference>
<keyword evidence="2" id="KW-1185">Reference proteome</keyword>
<evidence type="ECO:0000313" key="1">
    <source>
        <dbReference type="EMBL" id="MFD3002720.1"/>
    </source>
</evidence>
<sequence>MELASFTKRIPAHRTRIPNLPKAFTGPAFVKPTQGQGVVTKLSIPGKWVKSRANYSPGFKSMFERCYESVLPEFSCLLFDFCLFYSGVARAESAFT</sequence>
<accession>A0ABW6BY39</accession>
<comment type="caution">
    <text evidence="1">The sequence shown here is derived from an EMBL/GenBank/DDBJ whole genome shotgun (WGS) entry which is preliminary data.</text>
</comment>
<dbReference type="EMBL" id="JBHUOX010000019">
    <property type="protein sequence ID" value="MFD3002720.1"/>
    <property type="molecule type" value="Genomic_DNA"/>
</dbReference>
<proteinExistence type="predicted"/>
<protein>
    <submittedName>
        <fullName evidence="1">Uncharacterized protein</fullName>
    </submittedName>
</protein>
<evidence type="ECO:0000313" key="2">
    <source>
        <dbReference type="Proteomes" id="UP001597641"/>
    </source>
</evidence>
<organism evidence="1 2">
    <name type="scientific">Pontibacter toksunensis</name>
    <dbReference type="NCBI Taxonomy" id="1332631"/>
    <lineage>
        <taxon>Bacteria</taxon>
        <taxon>Pseudomonadati</taxon>
        <taxon>Bacteroidota</taxon>
        <taxon>Cytophagia</taxon>
        <taxon>Cytophagales</taxon>
        <taxon>Hymenobacteraceae</taxon>
        <taxon>Pontibacter</taxon>
    </lineage>
</organism>
<name>A0ABW6BY39_9BACT</name>
<reference evidence="2" key="1">
    <citation type="journal article" date="2019" name="Int. J. Syst. Evol. Microbiol.">
        <title>The Global Catalogue of Microorganisms (GCM) 10K type strain sequencing project: providing services to taxonomists for standard genome sequencing and annotation.</title>
        <authorList>
            <consortium name="The Broad Institute Genomics Platform"/>
            <consortium name="The Broad Institute Genome Sequencing Center for Infectious Disease"/>
            <person name="Wu L."/>
            <person name="Ma J."/>
        </authorList>
    </citation>
    <scope>NUCLEOTIDE SEQUENCE [LARGE SCALE GENOMIC DNA]</scope>
    <source>
        <strain evidence="2">KCTC 23984</strain>
    </source>
</reference>
<gene>
    <name evidence="1" type="ORF">ACFS7Z_20280</name>
</gene>
<dbReference type="RefSeq" id="WP_377488657.1">
    <property type="nucleotide sequence ID" value="NZ_JBHUOX010000019.1"/>
</dbReference>